<feature type="region of interest" description="Disordered" evidence="1">
    <location>
        <begin position="195"/>
        <end position="226"/>
    </location>
</feature>
<feature type="region of interest" description="Disordered" evidence="1">
    <location>
        <begin position="306"/>
        <end position="326"/>
    </location>
</feature>
<proteinExistence type="predicted"/>
<reference evidence="2 3" key="1">
    <citation type="submission" date="2017-12" db="EMBL/GenBank/DDBJ databases">
        <title>Population genomics insights into the ecological differentiation and adaptive evolution in streptomycetes.</title>
        <authorList>
            <person name="Li Y."/>
            <person name="Huang Y."/>
        </authorList>
    </citation>
    <scope>NUCLEOTIDE SEQUENCE [LARGE SCALE GENOMIC DNA]</scope>
    <source>
        <strain evidence="2 3">FXJ.2339</strain>
    </source>
</reference>
<accession>A0AB37X8C6</accession>
<feature type="compositionally biased region" description="Low complexity" evidence="1">
    <location>
        <begin position="311"/>
        <end position="326"/>
    </location>
</feature>
<gene>
    <name evidence="2" type="ORF">C0Q91_31030</name>
</gene>
<evidence type="ECO:0000256" key="1">
    <source>
        <dbReference type="SAM" id="MobiDB-lite"/>
    </source>
</evidence>
<evidence type="ECO:0000313" key="3">
    <source>
        <dbReference type="Proteomes" id="UP000292095"/>
    </source>
</evidence>
<organism evidence="2 3">
    <name type="scientific">Streptomyces albidoflavus</name>
    <dbReference type="NCBI Taxonomy" id="1886"/>
    <lineage>
        <taxon>Bacteria</taxon>
        <taxon>Bacillati</taxon>
        <taxon>Actinomycetota</taxon>
        <taxon>Actinomycetes</taxon>
        <taxon>Kitasatosporales</taxon>
        <taxon>Streptomycetaceae</taxon>
        <taxon>Streptomyces</taxon>
        <taxon>Streptomyces albidoflavus group</taxon>
    </lineage>
</organism>
<name>A0AB37X8C6_9ACTN</name>
<comment type="caution">
    <text evidence="2">The sequence shown here is derived from an EMBL/GenBank/DDBJ whole genome shotgun (WGS) entry which is preliminary data.</text>
</comment>
<dbReference type="AlphaFoldDB" id="A0AB37X8C6"/>
<evidence type="ECO:0000313" key="2">
    <source>
        <dbReference type="EMBL" id="RZE30776.1"/>
    </source>
</evidence>
<dbReference type="Proteomes" id="UP000292095">
    <property type="component" value="Unassembled WGS sequence"/>
</dbReference>
<protein>
    <submittedName>
        <fullName evidence="2">Uncharacterized protein</fullName>
    </submittedName>
</protein>
<dbReference type="EMBL" id="PKLK01000037">
    <property type="protein sequence ID" value="RZE30776.1"/>
    <property type="molecule type" value="Genomic_DNA"/>
</dbReference>
<sequence>MSARAALTQRSHRQPCTSCVSAVPCLTPLGRSAFSPPLPPRRFFHGETPPGIRKRPLPLPLSFDLSPPDAALLFFWPRSSADLPAFWSALRWSFAARRSALRWSLPVRRSARCWSRAAWRSARCLSLPACRSARCLSLPDRRSAWCWSRPARRSARCRFPLRPVPPLFERDEDRSAAAPFFGDVFRGPDGGVFPPLPPDPVLPPPPRPDLLPPPPPLPKPEPLPEPEPVFVPAPDLPRAEARAACAPSSALRSSLRFSASDVSRPVFAFRSSIFRAIIASRYGASASRFSLAAAIRFSIQSPIRSAKERGSTYSAGSYSAGSNSVS</sequence>